<keyword evidence="3" id="KW-0472">Membrane</keyword>
<dbReference type="EMBL" id="JAPFFJ010000014">
    <property type="protein sequence ID" value="KAJ6410632.1"/>
    <property type="molecule type" value="Genomic_DNA"/>
</dbReference>
<gene>
    <name evidence="5" type="ORF">OIU84_007390</name>
</gene>
<sequence>MSRIKLERSPSISSCFPERFSGPSLEITTSTSGKCYPTTSYSHQLPRSMPSLPETAVDKHLVIDINDHGSSVPSPAPASQLHGENANGSLQRLQSLFSTFPNSAPATLCSDRTVTIELTKQQSVSAPASFDLHSKPAASPLPAPPMISHSAAKGNRRTTGLTLYAPLYQAAMKGDWEKADEFIKSHPGAINVRITKEMDTILHIAAAAKHNNFVEEVIRSMTPTDLALRNKYNNTALCQAAASGVTKIAEMMVGKNGNLPMMRNYKGVTPLHIAALFGHKDMVWYLYSVTSDECLTRDDYIGLLIATISTDLFDVALSIIQHQPELAIQRDLNGETALHVLARKSSAFASKSGLGIWHRVIYPWIFVEVPTKCGCPSSIFQIHRHRSNEEPLSLAGQLFRAIQMNVPGIKAVYDKKLMHTQVLELVKLLWEQVLLLDDSQIAELLASPSQPLFVAAEFGIVEFITALLRSYPDLIWKGNEQSRSIFHIAVAHRQEKVFSLINDIGAHKEMITAYKDINNATILHLAGMIAPRDKLNVISGAALQMQRELLWFKEVEKNVQPSLREMRDNNGRTPRMIFTEEHRGLYQEAMTITEAPPIVLASTSFIIFAVADAFALFSSVTSILMFLSILTSRYAEEDFVESLPKRLVVGLATLFCSIAAMLVAFAATFCVVLDHRLKWIVVPVSLGSSVPVTLFAFLQFPLFVDMIHSLYGAGIFARKSIDMLY</sequence>
<dbReference type="SUPFAM" id="SSF48403">
    <property type="entry name" value="Ankyrin repeat"/>
    <property type="match status" value="2"/>
</dbReference>
<accession>A0AAD6JUA8</accession>
<dbReference type="FunFam" id="1.25.40.20:FF:000412">
    <property type="entry name" value="Ankyrin repeat-containing protein ITN1 isoform C"/>
    <property type="match status" value="1"/>
</dbReference>
<evidence type="ECO:0000313" key="6">
    <source>
        <dbReference type="Proteomes" id="UP001162972"/>
    </source>
</evidence>
<feature type="transmembrane region" description="Helical" evidence="3">
    <location>
        <begin position="605"/>
        <end position="627"/>
    </location>
</feature>
<dbReference type="Gene3D" id="1.25.40.20">
    <property type="entry name" value="Ankyrin repeat-containing domain"/>
    <property type="match status" value="2"/>
</dbReference>
<dbReference type="InterPro" id="IPR002110">
    <property type="entry name" value="Ankyrin_rpt"/>
</dbReference>
<dbReference type="InterPro" id="IPR036770">
    <property type="entry name" value="Ankyrin_rpt-contain_sf"/>
</dbReference>
<dbReference type="GO" id="GO:0016020">
    <property type="term" value="C:membrane"/>
    <property type="evidence" value="ECO:0007669"/>
    <property type="project" value="TreeGrafter"/>
</dbReference>
<keyword evidence="3" id="KW-0812">Transmembrane</keyword>
<keyword evidence="6" id="KW-1185">Reference proteome</keyword>
<comment type="caution">
    <text evidence="5">The sequence shown here is derived from an EMBL/GenBank/DDBJ whole genome shotgun (WGS) entry which is preliminary data.</text>
</comment>
<keyword evidence="1" id="KW-0040">ANK repeat</keyword>
<feature type="transmembrane region" description="Helical" evidence="3">
    <location>
        <begin position="647"/>
        <end position="674"/>
    </location>
</feature>
<dbReference type="PROSITE" id="PS50297">
    <property type="entry name" value="ANK_REP_REGION"/>
    <property type="match status" value="1"/>
</dbReference>
<dbReference type="SMART" id="SM00248">
    <property type="entry name" value="ANK"/>
    <property type="match status" value="5"/>
</dbReference>
<reference evidence="5 6" key="1">
    <citation type="journal article" date="2023" name="Int. J. Mol. Sci.">
        <title>De Novo Assembly and Annotation of 11 Diverse Shrub Willow (Salix) Genomes Reveals Novel Gene Organization in Sex-Linked Regions.</title>
        <authorList>
            <person name="Hyden B."/>
            <person name="Feng K."/>
            <person name="Yates T.B."/>
            <person name="Jawdy S."/>
            <person name="Cereghino C."/>
            <person name="Smart L.B."/>
            <person name="Muchero W."/>
        </authorList>
    </citation>
    <scope>NUCLEOTIDE SEQUENCE [LARGE SCALE GENOMIC DNA]</scope>
    <source>
        <tissue evidence="5">Shoot tip</tissue>
    </source>
</reference>
<evidence type="ECO:0000256" key="2">
    <source>
        <dbReference type="SAM" id="MobiDB-lite"/>
    </source>
</evidence>
<dbReference type="Proteomes" id="UP001162972">
    <property type="component" value="Chromosome 15Z"/>
</dbReference>
<evidence type="ECO:0000256" key="3">
    <source>
        <dbReference type="SAM" id="Phobius"/>
    </source>
</evidence>
<feature type="domain" description="PGG" evidence="4">
    <location>
        <begin position="594"/>
        <end position="672"/>
    </location>
</feature>
<proteinExistence type="predicted"/>
<dbReference type="InterPro" id="IPR026961">
    <property type="entry name" value="PGG_dom"/>
</dbReference>
<organism evidence="5 6">
    <name type="scientific">Salix udensis</name>
    <dbReference type="NCBI Taxonomy" id="889485"/>
    <lineage>
        <taxon>Eukaryota</taxon>
        <taxon>Viridiplantae</taxon>
        <taxon>Streptophyta</taxon>
        <taxon>Embryophyta</taxon>
        <taxon>Tracheophyta</taxon>
        <taxon>Spermatophyta</taxon>
        <taxon>Magnoliopsida</taxon>
        <taxon>eudicotyledons</taxon>
        <taxon>Gunneridae</taxon>
        <taxon>Pentapetalae</taxon>
        <taxon>rosids</taxon>
        <taxon>fabids</taxon>
        <taxon>Malpighiales</taxon>
        <taxon>Salicaceae</taxon>
        <taxon>Saliceae</taxon>
        <taxon>Salix</taxon>
    </lineage>
</organism>
<protein>
    <recommendedName>
        <fullName evidence="4">PGG domain-containing protein</fullName>
    </recommendedName>
</protein>
<dbReference type="PANTHER" id="PTHR24177:SF292">
    <property type="entry name" value="ANKYRIN REPEAT FAMILY PROTEIN-RELATED"/>
    <property type="match status" value="1"/>
</dbReference>
<dbReference type="PROSITE" id="PS50088">
    <property type="entry name" value="ANK_REPEAT"/>
    <property type="match status" value="1"/>
</dbReference>
<evidence type="ECO:0000313" key="5">
    <source>
        <dbReference type="EMBL" id="KAJ6410632.1"/>
    </source>
</evidence>
<dbReference type="PANTHER" id="PTHR24177">
    <property type="entry name" value="CASKIN"/>
    <property type="match status" value="1"/>
</dbReference>
<keyword evidence="3" id="KW-1133">Transmembrane helix</keyword>
<feature type="repeat" description="ANK" evidence="1">
    <location>
        <begin position="266"/>
        <end position="292"/>
    </location>
</feature>
<dbReference type="AlphaFoldDB" id="A0AAD6JUA8"/>
<dbReference type="Pfam" id="PF13962">
    <property type="entry name" value="PGG"/>
    <property type="match status" value="1"/>
</dbReference>
<evidence type="ECO:0000259" key="4">
    <source>
        <dbReference type="Pfam" id="PF13962"/>
    </source>
</evidence>
<name>A0AAD6JUA8_9ROSI</name>
<feature type="region of interest" description="Disordered" evidence="2">
    <location>
        <begin position="125"/>
        <end position="152"/>
    </location>
</feature>
<evidence type="ECO:0000256" key="1">
    <source>
        <dbReference type="PROSITE-ProRule" id="PRU00023"/>
    </source>
</evidence>
<dbReference type="Pfam" id="PF12796">
    <property type="entry name" value="Ank_2"/>
    <property type="match status" value="1"/>
</dbReference>